<accession>A0A841GLQ6</accession>
<dbReference type="EMBL" id="JACHIA010000002">
    <property type="protein sequence ID" value="MBB6069527.1"/>
    <property type="molecule type" value="Genomic_DNA"/>
</dbReference>
<dbReference type="SUPFAM" id="SSF51556">
    <property type="entry name" value="Metallo-dependent hydrolases"/>
    <property type="match status" value="1"/>
</dbReference>
<reference evidence="8 9" key="1">
    <citation type="submission" date="2020-08" db="EMBL/GenBank/DDBJ databases">
        <title>Genomic Encyclopedia of Type Strains, Phase IV (KMG-IV): sequencing the most valuable type-strain genomes for metagenomic binning, comparative biology and taxonomic classification.</title>
        <authorList>
            <person name="Goeker M."/>
        </authorList>
    </citation>
    <scope>NUCLEOTIDE SEQUENCE [LARGE SCALE GENOMIC DNA]</scope>
    <source>
        <strain evidence="8 9">DSM 29007</strain>
    </source>
</reference>
<gene>
    <name evidence="6" type="primary">pyrC</name>
    <name evidence="8" type="ORF">HNQ61_001142</name>
</gene>
<comment type="caution">
    <text evidence="8">The sequence shown here is derived from an EMBL/GenBank/DDBJ whole genome shotgun (WGS) entry which is preliminary data.</text>
</comment>
<evidence type="ECO:0000256" key="3">
    <source>
        <dbReference type="ARBA" id="ARBA00022723"/>
    </source>
</evidence>
<evidence type="ECO:0000256" key="1">
    <source>
        <dbReference type="ARBA" id="ARBA00002368"/>
    </source>
</evidence>
<comment type="pathway">
    <text evidence="6">Pyrimidine metabolism; UMP biosynthesis via de novo pathway; (S)-dihydroorotate from bicarbonate: step 3/3.</text>
</comment>
<dbReference type="PANTHER" id="PTHR43668">
    <property type="entry name" value="ALLANTOINASE"/>
    <property type="match status" value="1"/>
</dbReference>
<feature type="binding site" evidence="6">
    <location>
        <position position="154"/>
    </location>
    <ligand>
        <name>Zn(2+)</name>
        <dbReference type="ChEBI" id="CHEBI:29105"/>
        <label>1</label>
    </ligand>
</feature>
<dbReference type="Proteomes" id="UP000582837">
    <property type="component" value="Unassembled WGS sequence"/>
</dbReference>
<evidence type="ECO:0000313" key="8">
    <source>
        <dbReference type="EMBL" id="MBB6069527.1"/>
    </source>
</evidence>
<dbReference type="GO" id="GO:0004151">
    <property type="term" value="F:dihydroorotase activity"/>
    <property type="evidence" value="ECO:0007669"/>
    <property type="project" value="UniProtKB-UniRule"/>
</dbReference>
<feature type="binding site" evidence="6">
    <location>
        <position position="234"/>
    </location>
    <ligand>
        <name>Zn(2+)</name>
        <dbReference type="ChEBI" id="CHEBI:29105"/>
        <label>2</label>
    </ligand>
</feature>
<feature type="binding site" evidence="6">
    <location>
        <position position="280"/>
    </location>
    <ligand>
        <name>substrate</name>
    </ligand>
</feature>
<dbReference type="GO" id="GO:0004038">
    <property type="term" value="F:allantoinase activity"/>
    <property type="evidence" value="ECO:0007669"/>
    <property type="project" value="TreeGrafter"/>
</dbReference>
<comment type="cofactor">
    <cofactor evidence="6">
        <name>Zn(2+)</name>
        <dbReference type="ChEBI" id="CHEBI:29105"/>
    </cofactor>
    <text evidence="6">Binds 2 Zn(2+) ions per subunit.</text>
</comment>
<evidence type="ECO:0000256" key="4">
    <source>
        <dbReference type="ARBA" id="ARBA00022801"/>
    </source>
</evidence>
<sequence length="431" mass="45784">MNPVLIRGGRVVDPSQRMDAVADVLLVDGRVARVGQGIDAPEGAETIDASGLVVTPGLVDVHVHLREPGQEHKETIRTGARAAAAGGFTTVVAMPNTDPPIDDPAAVGFVLAEGMRSGGARVFPTGCITMRQQGEQLTEFGELINAGAVAVTDDGKPVVSGGMLRMALEYALTFDLPVAVHEEDPTLARKGTMNEGIVASRLGLTGIPNAAEDVMIARDLVLAELTGARLHVQHVSTRLGVQLIREAKARGVRVTAEATPHHFTLTDAAVEAYRTDAKMNPPLRSEADRDAVRQGVRDGTLDVIATDHAPHHYDEKEQAFEDAPFGIVGLETALGLTYTELVATGLIDLPTMVERMSCAPARAMKLDGMGSLAEGSLADVTIMDVRAEWTVNPASFLSMSRNTPFTGRALRCRAVRTLVGGRTVWRETQAG</sequence>
<dbReference type="GO" id="GO:0008270">
    <property type="term" value="F:zinc ion binding"/>
    <property type="evidence" value="ECO:0007669"/>
    <property type="project" value="UniProtKB-UniRule"/>
</dbReference>
<name>A0A841GLQ6_9BACT</name>
<dbReference type="AlphaFoldDB" id="A0A841GLQ6"/>
<feature type="binding site" evidence="6">
    <location>
        <position position="307"/>
    </location>
    <ligand>
        <name>Zn(2+)</name>
        <dbReference type="ChEBI" id="CHEBI:29105"/>
        <label>1</label>
    </ligand>
</feature>
<organism evidence="8 9">
    <name type="scientific">Longimicrobium terrae</name>
    <dbReference type="NCBI Taxonomy" id="1639882"/>
    <lineage>
        <taxon>Bacteria</taxon>
        <taxon>Pseudomonadati</taxon>
        <taxon>Gemmatimonadota</taxon>
        <taxon>Longimicrobiia</taxon>
        <taxon>Longimicrobiales</taxon>
        <taxon>Longimicrobiaceae</taxon>
        <taxon>Longimicrobium</taxon>
    </lineage>
</organism>
<keyword evidence="3 6" id="KW-0479">Metal-binding</keyword>
<feature type="binding site" evidence="6">
    <location>
        <position position="154"/>
    </location>
    <ligand>
        <name>Zn(2+)</name>
        <dbReference type="ChEBI" id="CHEBI:29105"/>
        <label>2</label>
    </ligand>
</feature>
<protein>
    <recommendedName>
        <fullName evidence="6">Dihydroorotase</fullName>
        <shortName evidence="6">DHOase</shortName>
        <ecNumber evidence="6">3.5.2.3</ecNumber>
    </recommendedName>
</protein>
<keyword evidence="6" id="KW-0862">Zinc</keyword>
<dbReference type="RefSeq" id="WP_170037439.1">
    <property type="nucleotide sequence ID" value="NZ_JABDTL010000002.1"/>
</dbReference>
<dbReference type="InterPro" id="IPR050138">
    <property type="entry name" value="DHOase/Allantoinase_Hydrolase"/>
</dbReference>
<dbReference type="UniPathway" id="UPA00070">
    <property type="reaction ID" value="UER00117"/>
</dbReference>
<dbReference type="Gene3D" id="3.20.20.140">
    <property type="entry name" value="Metal-dependent hydrolases"/>
    <property type="match status" value="1"/>
</dbReference>
<dbReference type="GO" id="GO:0044205">
    <property type="term" value="P:'de novo' UMP biosynthetic process"/>
    <property type="evidence" value="ECO:0007669"/>
    <property type="project" value="UniProtKB-UniRule"/>
</dbReference>
<feature type="binding site" evidence="6">
    <location>
        <position position="62"/>
    </location>
    <ligand>
        <name>Zn(2+)</name>
        <dbReference type="ChEBI" id="CHEBI:29105"/>
        <label>1</label>
    </ligand>
</feature>
<comment type="function">
    <text evidence="1 6">Catalyzes the reversible cyclization of carbamoyl aspartate to dihydroorotate.</text>
</comment>
<feature type="binding site" evidence="6">
    <location>
        <position position="181"/>
    </location>
    <ligand>
        <name>Zn(2+)</name>
        <dbReference type="ChEBI" id="CHEBI:29105"/>
        <label>2</label>
    </ligand>
</feature>
<evidence type="ECO:0000313" key="9">
    <source>
        <dbReference type="Proteomes" id="UP000582837"/>
    </source>
</evidence>
<dbReference type="InterPro" id="IPR032466">
    <property type="entry name" value="Metal_Hydrolase"/>
</dbReference>
<dbReference type="NCBIfam" id="TIGR00857">
    <property type="entry name" value="pyrC_multi"/>
    <property type="match status" value="1"/>
</dbReference>
<dbReference type="PROSITE" id="PS00482">
    <property type="entry name" value="DIHYDROOROTASE_1"/>
    <property type="match status" value="1"/>
</dbReference>
<dbReference type="Pfam" id="PF12890">
    <property type="entry name" value="DHOase"/>
    <property type="match status" value="1"/>
</dbReference>
<evidence type="ECO:0000256" key="5">
    <source>
        <dbReference type="ARBA" id="ARBA00022975"/>
    </source>
</evidence>
<feature type="binding site" evidence="6">
    <location>
        <position position="64"/>
    </location>
    <ligand>
        <name>Zn(2+)</name>
        <dbReference type="ChEBI" id="CHEBI:29105"/>
        <label>1</label>
    </ligand>
</feature>
<dbReference type="PANTHER" id="PTHR43668:SF2">
    <property type="entry name" value="ALLANTOINASE"/>
    <property type="match status" value="1"/>
</dbReference>
<dbReference type="SUPFAM" id="SSF51338">
    <property type="entry name" value="Composite domain of metallo-dependent hydrolases"/>
    <property type="match status" value="1"/>
</dbReference>
<dbReference type="InterPro" id="IPR024403">
    <property type="entry name" value="DHOase_cat"/>
</dbReference>
<feature type="binding site" evidence="6">
    <location>
        <begin position="325"/>
        <end position="326"/>
    </location>
    <ligand>
        <name>substrate</name>
    </ligand>
</feature>
<evidence type="ECO:0000259" key="7">
    <source>
        <dbReference type="Pfam" id="PF12890"/>
    </source>
</evidence>
<feature type="active site" evidence="6">
    <location>
        <position position="307"/>
    </location>
</feature>
<dbReference type="PROSITE" id="PS00483">
    <property type="entry name" value="DIHYDROOROTASE_2"/>
    <property type="match status" value="1"/>
</dbReference>
<keyword evidence="4 6" id="KW-0378">Hydrolase</keyword>
<feature type="binding site" evidence="6">
    <location>
        <position position="96"/>
    </location>
    <ligand>
        <name>substrate</name>
    </ligand>
</feature>
<evidence type="ECO:0000256" key="2">
    <source>
        <dbReference type="ARBA" id="ARBA00010286"/>
    </source>
</evidence>
<dbReference type="GO" id="GO:0005737">
    <property type="term" value="C:cytoplasm"/>
    <property type="evidence" value="ECO:0007669"/>
    <property type="project" value="TreeGrafter"/>
</dbReference>
<dbReference type="InterPro" id="IPR002195">
    <property type="entry name" value="Dihydroorotase_CS"/>
</dbReference>
<dbReference type="InterPro" id="IPR004722">
    <property type="entry name" value="DHOase"/>
</dbReference>
<dbReference type="CDD" id="cd01317">
    <property type="entry name" value="DHOase_IIa"/>
    <property type="match status" value="1"/>
</dbReference>
<comment type="similarity">
    <text evidence="2 6">Belongs to the metallo-dependent hydrolases superfamily. DHOase family. Class I DHOase subfamily.</text>
</comment>
<dbReference type="GO" id="GO:0006145">
    <property type="term" value="P:purine nucleobase catabolic process"/>
    <property type="evidence" value="ECO:0007669"/>
    <property type="project" value="TreeGrafter"/>
</dbReference>
<feature type="binding site" evidence="6">
    <location>
        <begin position="64"/>
        <end position="66"/>
    </location>
    <ligand>
        <name>substrate</name>
    </ligand>
</feature>
<dbReference type="HAMAP" id="MF_00220_B">
    <property type="entry name" value="PyrC_classI_B"/>
    <property type="match status" value="1"/>
</dbReference>
<feature type="binding site" evidence="6">
    <location>
        <position position="311"/>
    </location>
    <ligand>
        <name>substrate</name>
    </ligand>
</feature>
<proteinExistence type="inferred from homology"/>
<keyword evidence="5 6" id="KW-0665">Pyrimidine biosynthesis</keyword>
<comment type="catalytic activity">
    <reaction evidence="6">
        <text>(S)-dihydroorotate + H2O = N-carbamoyl-L-aspartate + H(+)</text>
        <dbReference type="Rhea" id="RHEA:24296"/>
        <dbReference type="ChEBI" id="CHEBI:15377"/>
        <dbReference type="ChEBI" id="CHEBI:15378"/>
        <dbReference type="ChEBI" id="CHEBI:30864"/>
        <dbReference type="ChEBI" id="CHEBI:32814"/>
        <dbReference type="EC" id="3.5.2.3"/>
    </reaction>
</comment>
<dbReference type="Gene3D" id="2.30.40.10">
    <property type="entry name" value="Urease, subunit C, domain 1"/>
    <property type="match status" value="1"/>
</dbReference>
<feature type="domain" description="Dihydroorotase catalytic" evidence="7">
    <location>
        <begin position="52"/>
        <end position="238"/>
    </location>
</feature>
<dbReference type="InterPro" id="IPR011059">
    <property type="entry name" value="Metal-dep_hydrolase_composite"/>
</dbReference>
<evidence type="ECO:0000256" key="6">
    <source>
        <dbReference type="HAMAP-Rule" id="MF_00220"/>
    </source>
</evidence>
<dbReference type="EC" id="3.5.2.3" evidence="6"/>
<keyword evidence="9" id="KW-1185">Reference proteome</keyword>